<dbReference type="SUPFAM" id="SSF56672">
    <property type="entry name" value="DNA/RNA polymerases"/>
    <property type="match status" value="1"/>
</dbReference>
<feature type="region of interest" description="Disordered" evidence="4">
    <location>
        <begin position="112"/>
        <end position="166"/>
    </location>
</feature>
<comment type="caution">
    <text evidence="6">The sequence shown here is derived from an EMBL/GenBank/DDBJ whole genome shotgun (WGS) entry which is preliminary data.</text>
</comment>
<dbReference type="InterPro" id="IPR036775">
    <property type="entry name" value="DNA_pol_Y-fam_lit_finger_sf"/>
</dbReference>
<dbReference type="Pfam" id="PF00817">
    <property type="entry name" value="IMS"/>
    <property type="match status" value="1"/>
</dbReference>
<evidence type="ECO:0000313" key="7">
    <source>
        <dbReference type="Proteomes" id="UP001500449"/>
    </source>
</evidence>
<feature type="domain" description="UmuC" evidence="5">
    <location>
        <begin position="3"/>
        <end position="245"/>
    </location>
</feature>
<dbReference type="Gene3D" id="3.30.70.270">
    <property type="match status" value="2"/>
</dbReference>
<comment type="similarity">
    <text evidence="1">Belongs to the DNA polymerase type-Y family.</text>
</comment>
<dbReference type="PROSITE" id="PS50173">
    <property type="entry name" value="UMUC"/>
    <property type="match status" value="1"/>
</dbReference>
<dbReference type="PANTHER" id="PTHR11076:SF33">
    <property type="entry name" value="DNA POLYMERASE KAPPA"/>
    <property type="match status" value="1"/>
</dbReference>
<gene>
    <name evidence="6" type="ORF">GCM10009836_62580</name>
</gene>
<protein>
    <recommendedName>
        <fullName evidence="5">UmuC domain-containing protein</fullName>
    </recommendedName>
</protein>
<dbReference type="RefSeq" id="WP_344425342.1">
    <property type="nucleotide sequence ID" value="NZ_BAAAQK010000025.1"/>
</dbReference>
<accession>A0ABN2NKB6</accession>
<dbReference type="Gene3D" id="1.10.150.20">
    <property type="entry name" value="5' to 3' exonuclease, C-terminal subdomain"/>
    <property type="match status" value="1"/>
</dbReference>
<dbReference type="InterPro" id="IPR001126">
    <property type="entry name" value="UmuC"/>
</dbReference>
<dbReference type="Proteomes" id="UP001500449">
    <property type="component" value="Unassembled WGS sequence"/>
</dbReference>
<proteinExistence type="inferred from homology"/>
<keyword evidence="7" id="KW-1185">Reference proteome</keyword>
<dbReference type="InterPro" id="IPR043502">
    <property type="entry name" value="DNA/RNA_pol_sf"/>
</dbReference>
<reference evidence="6 7" key="1">
    <citation type="journal article" date="2019" name="Int. J. Syst. Evol. Microbiol.">
        <title>The Global Catalogue of Microorganisms (GCM) 10K type strain sequencing project: providing services to taxonomists for standard genome sequencing and annotation.</title>
        <authorList>
            <consortium name="The Broad Institute Genomics Platform"/>
            <consortium name="The Broad Institute Genome Sequencing Center for Infectious Disease"/>
            <person name="Wu L."/>
            <person name="Ma J."/>
        </authorList>
    </citation>
    <scope>NUCLEOTIDE SEQUENCE [LARGE SCALE GENOMIC DNA]</scope>
    <source>
        <strain evidence="6 7">JCM 16009</strain>
    </source>
</reference>
<dbReference type="CDD" id="cd03586">
    <property type="entry name" value="PolY_Pol_IV_kappa"/>
    <property type="match status" value="1"/>
</dbReference>
<evidence type="ECO:0000313" key="6">
    <source>
        <dbReference type="EMBL" id="GAA1873121.1"/>
    </source>
</evidence>
<dbReference type="SUPFAM" id="SSF100879">
    <property type="entry name" value="Lesion bypass DNA polymerase (Y-family), little finger domain"/>
    <property type="match status" value="1"/>
</dbReference>
<comment type="catalytic activity">
    <reaction evidence="3">
        <text>DNA(n) + a 2'-deoxyribonucleoside 5'-triphosphate = DNA(n+1) + diphosphate</text>
        <dbReference type="Rhea" id="RHEA:22508"/>
        <dbReference type="Rhea" id="RHEA-COMP:17339"/>
        <dbReference type="Rhea" id="RHEA-COMP:17340"/>
        <dbReference type="ChEBI" id="CHEBI:33019"/>
        <dbReference type="ChEBI" id="CHEBI:61560"/>
        <dbReference type="ChEBI" id="CHEBI:173112"/>
        <dbReference type="EC" id="2.7.7.7"/>
    </reaction>
</comment>
<dbReference type="InterPro" id="IPR050116">
    <property type="entry name" value="DNA_polymerase-Y"/>
</dbReference>
<dbReference type="Pfam" id="PF11799">
    <property type="entry name" value="IMS_C"/>
    <property type="match status" value="1"/>
</dbReference>
<dbReference type="Gene3D" id="3.30.1490.100">
    <property type="entry name" value="DNA polymerase, Y-family, little finger domain"/>
    <property type="match status" value="1"/>
</dbReference>
<comment type="function">
    <text evidence="2">Poorly processive, error-prone DNA polymerase involved in untargeted mutagenesis. Copies undamaged DNA at stalled replication forks, which arise in vivo from mismatched or misaligned primer ends. These misaligned primers can be extended by PolIV. Exhibits no 3'-5' exonuclease (proofreading) activity. May be involved in translesional synthesis, in conjunction with the beta clamp from PolIII.</text>
</comment>
<dbReference type="PANTHER" id="PTHR11076">
    <property type="entry name" value="DNA REPAIR POLYMERASE UMUC / TRANSFERASE FAMILY MEMBER"/>
    <property type="match status" value="1"/>
</dbReference>
<name>A0ABN2NKB6_9PSEU</name>
<dbReference type="InterPro" id="IPR043128">
    <property type="entry name" value="Rev_trsase/Diguanyl_cyclase"/>
</dbReference>
<evidence type="ECO:0000256" key="2">
    <source>
        <dbReference type="ARBA" id="ARBA00025589"/>
    </source>
</evidence>
<evidence type="ECO:0000256" key="3">
    <source>
        <dbReference type="ARBA" id="ARBA00049244"/>
    </source>
</evidence>
<evidence type="ECO:0000256" key="1">
    <source>
        <dbReference type="ARBA" id="ARBA00010945"/>
    </source>
</evidence>
<dbReference type="Gene3D" id="3.40.1170.60">
    <property type="match status" value="1"/>
</dbReference>
<organism evidence="6 7">
    <name type="scientific">Pseudonocardia ailaonensis</name>
    <dbReference type="NCBI Taxonomy" id="367279"/>
    <lineage>
        <taxon>Bacteria</taxon>
        <taxon>Bacillati</taxon>
        <taxon>Actinomycetota</taxon>
        <taxon>Actinomycetes</taxon>
        <taxon>Pseudonocardiales</taxon>
        <taxon>Pseudonocardiaceae</taxon>
        <taxon>Pseudonocardia</taxon>
    </lineage>
</organism>
<evidence type="ECO:0000256" key="4">
    <source>
        <dbReference type="SAM" id="MobiDB-lite"/>
    </source>
</evidence>
<evidence type="ECO:0000259" key="5">
    <source>
        <dbReference type="PROSITE" id="PS50173"/>
    </source>
</evidence>
<dbReference type="InterPro" id="IPR022880">
    <property type="entry name" value="DNApol_IV"/>
</dbReference>
<dbReference type="InterPro" id="IPR017961">
    <property type="entry name" value="DNA_pol_Y-fam_little_finger"/>
</dbReference>
<dbReference type="EMBL" id="BAAAQK010000025">
    <property type="protein sequence ID" value="GAA1873121.1"/>
    <property type="molecule type" value="Genomic_DNA"/>
</dbReference>
<sequence>MVVLHADVDQFLVALERRRDPALVGRAVIVGGTGDPTVPRTVCMCASYEARDRGIRAGTPLRVAHRRLPDAVYLPYDEKACAAGSVEVMDALRELGDVEVLGWEEAFVAPRGGRQVALRESGPGTARVGGPRGTPHESGAGPGRAGTPTDRTAEPPDSRAAAAQVGEVSRPACAASGSPADLARAAQALVLARTGLVCSVGAGDTPLQAKTATGFAKPAGTAVLSTATWLGTMGDRPTSALWGVGPRTSTHLAELGITTVGELAAADADRLVARFGATGGAHLLDLGRGGSPRDLVTEPRKAVSRGHQETFAADIVEPAVITEQLVRLARELAAEVLGDGHTVAEVGVTVRTSTFWERTKTRRITPATTDPSVIEEAALVALGRFEIHKPVRLLGVRLVFGPE</sequence>